<evidence type="ECO:0000256" key="2">
    <source>
        <dbReference type="SAM" id="Phobius"/>
    </source>
</evidence>
<evidence type="ECO:0000313" key="3">
    <source>
        <dbReference type="EMBL" id="KLO20259.1"/>
    </source>
</evidence>
<sequence>MSDPWSLSITTSDARQRGQTHGRPSHLSVGSLVTNASGLAESTISQGTAWTGESADTAVRISQFPSPPSELPTPTSPTRSAFSFPRSAATSLRKSLSSSLTISSHLPSPTSPSSQIDPTYRASPVPSHSSGYSMASGTVSVGQGTMYEQTAPLKLHKRTAYTAHTPSGSPVSPDKGQSNILTVPPPIREEPSVPLTPKRPPSPSTLAGSSMYDWTDGMSGISVNTGEERLLSTSFITSLLAQTPDPFASAKPPTAWSRHGRNHKTSNASSDGTTYVEQSGASSRNGFHVDPPGSREQPSHQSVPQSIHSSEVYVNSMRGSNSLDTIGPPVQHAKPENASIIANSIRTSGDYSETLHSEEQVQSLVRSPSVLAKSQAARAVGITPAYRVSYVGESKGLPDSAGNSIMTASSTISPLPPVHRADVPLSVRAHHKFFDGENIPRESEEDFGRKMGSMSLDMDGYDLGQSLDLPNSPALPSTAGTESRFTDAQTDSRRQSRRQLSRNQSMRSVVSSMVSRISNTSSARRTKYMAWLKKRPLPPLPSSTMPRTLPFDPHNAEIQKYEEDIPLPTLAKRAVALEEFLDEGDLSNGIHHRPKTQHYKEIRTDNGVRQSQFQTHQDEVKDVDHIAVNDSKEHAERRGIKSWLGVAGGGFTTTSPSKSALPLFKRSGRFRVIIVACLVFGIVLAIAVPVGVTRHKKSSSTLPTCPGNTTGAACNLDATCVCTGASGSSCKPLAQSLVNLIPTVNSFFAANFTGSSLSDSLFNAQGSNTGSNCARQAILVDVAPGLQQSQFPNRTMWAQSVILWNLGLSQDLNATTVLQTFVAKQAQWSSLGSSDGIVPDAAGTFSITASGLIFDFAAQTISPVSTSFRDDANPTAAQLSELTASNTQILDRMYSFAKASSLQRQHALNTYWTTTLQQQSTDLPRFIAAITSSPFLLPFDATVSNVTTLMTNSTGAQFPPPLACYPSLSSSQLNRLNAIEVSVFGLSPATVPSQFDTSCFPTRPAYGVVDVLGLRLPFTDDRQGVGKQASLLSGDAQKRAILYSGEILSALPGASSLPTLTNASTDPREYGTSNNINHVLLNYLSSISDVTLAMELVQFILSGSSTPPSNSSSLSSSLSSLPVLEFAIFGSITPPDLLSSVSSFSAPDRSLFFGSDAGQTFRSWALVESSESIAWAQSATSPTIVREGATPNSNFESVWTPASQLVHAGSTNASDVAKVTQSLQSLGLFSSS</sequence>
<feature type="region of interest" description="Disordered" evidence="1">
    <location>
        <begin position="162"/>
        <end position="211"/>
    </location>
</feature>
<feature type="region of interest" description="Disordered" evidence="1">
    <location>
        <begin position="461"/>
        <end position="518"/>
    </location>
</feature>
<organism evidence="3 4">
    <name type="scientific">Schizopora paradoxa</name>
    <dbReference type="NCBI Taxonomy" id="27342"/>
    <lineage>
        <taxon>Eukaryota</taxon>
        <taxon>Fungi</taxon>
        <taxon>Dikarya</taxon>
        <taxon>Basidiomycota</taxon>
        <taxon>Agaricomycotina</taxon>
        <taxon>Agaricomycetes</taxon>
        <taxon>Hymenochaetales</taxon>
        <taxon>Schizoporaceae</taxon>
        <taxon>Schizopora</taxon>
    </lineage>
</organism>
<keyword evidence="2" id="KW-1133">Transmembrane helix</keyword>
<dbReference type="OrthoDB" id="5595612at2759"/>
<feature type="compositionally biased region" description="Polar residues" evidence="1">
    <location>
        <begin position="1"/>
        <end position="17"/>
    </location>
</feature>
<keyword evidence="2" id="KW-0812">Transmembrane</keyword>
<feature type="compositionally biased region" description="Pro residues" evidence="1">
    <location>
        <begin position="65"/>
        <end position="75"/>
    </location>
</feature>
<reference evidence="3 4" key="1">
    <citation type="submission" date="2015-04" db="EMBL/GenBank/DDBJ databases">
        <title>Complete genome sequence of Schizopora paradoxa KUC8140, a cosmopolitan wood degrader in East Asia.</title>
        <authorList>
            <consortium name="DOE Joint Genome Institute"/>
            <person name="Min B."/>
            <person name="Park H."/>
            <person name="Jang Y."/>
            <person name="Kim J.-J."/>
            <person name="Kim K.H."/>
            <person name="Pangilinan J."/>
            <person name="Lipzen A."/>
            <person name="Riley R."/>
            <person name="Grigoriev I.V."/>
            <person name="Spatafora J.W."/>
            <person name="Choi I.-G."/>
        </authorList>
    </citation>
    <scope>NUCLEOTIDE SEQUENCE [LARGE SCALE GENOMIC DNA]</scope>
    <source>
        <strain evidence="3 4">KUC8140</strain>
    </source>
</reference>
<gene>
    <name evidence="3" type="ORF">SCHPADRAFT_842610</name>
</gene>
<dbReference type="Proteomes" id="UP000053477">
    <property type="component" value="Unassembled WGS sequence"/>
</dbReference>
<feature type="compositionally biased region" description="Polar residues" evidence="1">
    <location>
        <begin position="126"/>
        <end position="136"/>
    </location>
</feature>
<feature type="compositionally biased region" description="Polar residues" evidence="1">
    <location>
        <begin position="265"/>
        <end position="285"/>
    </location>
</feature>
<protein>
    <submittedName>
        <fullName evidence="3">Uncharacterized protein</fullName>
    </submittedName>
</protein>
<evidence type="ECO:0000313" key="4">
    <source>
        <dbReference type="Proteomes" id="UP000053477"/>
    </source>
</evidence>
<proteinExistence type="predicted"/>
<evidence type="ECO:0000256" key="1">
    <source>
        <dbReference type="SAM" id="MobiDB-lite"/>
    </source>
</evidence>
<dbReference type="STRING" id="27342.A0A0H2S8J5"/>
<feature type="region of interest" description="Disordered" evidence="1">
    <location>
        <begin position="44"/>
        <end position="88"/>
    </location>
</feature>
<feature type="region of interest" description="Disordered" evidence="1">
    <location>
        <begin position="1"/>
        <end position="30"/>
    </location>
</feature>
<keyword evidence="4" id="KW-1185">Reference proteome</keyword>
<keyword evidence="2" id="KW-0472">Membrane</keyword>
<feature type="compositionally biased region" description="Polar residues" evidence="1">
    <location>
        <begin position="162"/>
        <end position="181"/>
    </location>
</feature>
<feature type="compositionally biased region" description="Low complexity" evidence="1">
    <location>
        <begin position="501"/>
        <end position="518"/>
    </location>
</feature>
<feature type="compositionally biased region" description="Low complexity" evidence="1">
    <location>
        <begin position="100"/>
        <end position="114"/>
    </location>
</feature>
<feature type="region of interest" description="Disordered" evidence="1">
    <location>
        <begin position="100"/>
        <end position="136"/>
    </location>
</feature>
<name>A0A0H2S8J5_9AGAM</name>
<feature type="transmembrane region" description="Helical" evidence="2">
    <location>
        <begin position="672"/>
        <end position="692"/>
    </location>
</feature>
<accession>A0A0H2S8J5</accession>
<dbReference type="AlphaFoldDB" id="A0A0H2S8J5"/>
<dbReference type="InParanoid" id="A0A0H2S8J5"/>
<dbReference type="EMBL" id="KQ085883">
    <property type="protein sequence ID" value="KLO20259.1"/>
    <property type="molecule type" value="Genomic_DNA"/>
</dbReference>
<feature type="compositionally biased region" description="Polar residues" evidence="1">
    <location>
        <begin position="474"/>
        <end position="489"/>
    </location>
</feature>
<feature type="region of interest" description="Disordered" evidence="1">
    <location>
        <begin position="246"/>
        <end position="307"/>
    </location>
</feature>